<dbReference type="Proteomes" id="UP000016943">
    <property type="component" value="Chromosome"/>
</dbReference>
<evidence type="ECO:0000256" key="1">
    <source>
        <dbReference type="SAM" id="MobiDB-lite"/>
    </source>
</evidence>
<evidence type="ECO:0008006" key="5">
    <source>
        <dbReference type="Google" id="ProtNLM"/>
    </source>
</evidence>
<dbReference type="AlphaFoldDB" id="U3GYJ8"/>
<accession>U3GYJ8</accession>
<proteinExistence type="predicted"/>
<name>U3GYJ8_9CORY</name>
<dbReference type="RefSeq" id="WP_020975784.1">
    <property type="nucleotide sequence ID" value="NC_022198.1"/>
</dbReference>
<feature type="compositionally biased region" description="Low complexity" evidence="1">
    <location>
        <begin position="284"/>
        <end position="301"/>
    </location>
</feature>
<feature type="region of interest" description="Disordered" evidence="1">
    <location>
        <begin position="273"/>
        <end position="301"/>
    </location>
</feature>
<gene>
    <name evidence="3" type="ORF">CARG_02400</name>
</gene>
<evidence type="ECO:0000313" key="3">
    <source>
        <dbReference type="EMBL" id="AGU14642.1"/>
    </source>
</evidence>
<dbReference type="STRING" id="1348662.CARG_02400"/>
<keyword evidence="2" id="KW-1133">Transmembrane helix</keyword>
<keyword evidence="2" id="KW-0472">Membrane</keyword>
<dbReference type="Gene3D" id="3.40.710.10">
    <property type="entry name" value="DD-peptidase/beta-lactamase superfamily"/>
    <property type="match status" value="1"/>
</dbReference>
<dbReference type="InterPro" id="IPR012338">
    <property type="entry name" value="Beta-lactam/transpept-like"/>
</dbReference>
<evidence type="ECO:0000256" key="2">
    <source>
        <dbReference type="SAM" id="Phobius"/>
    </source>
</evidence>
<dbReference type="PATRIC" id="fig|1348662.3.peg.476"/>
<dbReference type="EMBL" id="CP006365">
    <property type="protein sequence ID" value="AGU14642.1"/>
    <property type="molecule type" value="Genomic_DNA"/>
</dbReference>
<feature type="transmembrane region" description="Helical" evidence="2">
    <location>
        <begin position="12"/>
        <end position="32"/>
    </location>
</feature>
<dbReference type="HOGENOM" id="CLU_058592_0_1_11"/>
<organism evidence="3 4">
    <name type="scientific">Corynebacterium argentoratense DSM 44202</name>
    <dbReference type="NCBI Taxonomy" id="1348662"/>
    <lineage>
        <taxon>Bacteria</taxon>
        <taxon>Bacillati</taxon>
        <taxon>Actinomycetota</taxon>
        <taxon>Actinomycetes</taxon>
        <taxon>Mycobacteriales</taxon>
        <taxon>Corynebacteriaceae</taxon>
        <taxon>Corynebacterium</taxon>
    </lineage>
</organism>
<dbReference type="KEGG" id="caz:CARG_02400"/>
<dbReference type="GeneID" id="78249334"/>
<dbReference type="SUPFAM" id="SSF56601">
    <property type="entry name" value="beta-lactamase/transpeptidase-like"/>
    <property type="match status" value="1"/>
</dbReference>
<dbReference type="eggNOG" id="COG1686">
    <property type="taxonomic scope" value="Bacteria"/>
</dbReference>
<keyword evidence="4" id="KW-1185">Reference proteome</keyword>
<sequence length="301" mass="32455">MRLEAHHISTPRKIAIVLIVVAVFVVFGFAAVRRPSVPEALYSVSAAPAEIKASTDGRAGLSDSDIATLKGFVSNSTGSQLSYTRLPDGYHVGTATERFARPALSLIKLYIADYVLEHGTVKQRAQAIEMIKASDDETAEKLYEAYPEAIDDVADKYGLLSTRSNESWGYSVTSTYDVVLFIIEKLKTDPDSPLLDAMRHPDAVAADGYPQDFGTSVLPGVRGSKWGWSNDLELHSSVSFGDNYVVAAAVTGSADDLTRLVVNQMVPVFGQSLRQLAPPGASESTSTRPRPTPTATSKRKS</sequence>
<reference evidence="3 4" key="1">
    <citation type="journal article" date="2013" name="Genome Announc.">
        <title>Whole-Genome Sequence of the Clinical Strain Corynebacterium argentoratense DSM 44202, Isolated from a Human Throat Specimen.</title>
        <authorList>
            <person name="Bomholt C."/>
            <person name="Glaub A."/>
            <person name="Gravermann K."/>
            <person name="Albersmeier A."/>
            <person name="Brinkrolf K."/>
            <person name="Ruckert C."/>
            <person name="Tauch A."/>
        </authorList>
    </citation>
    <scope>NUCLEOTIDE SEQUENCE [LARGE SCALE GENOMIC DNA]</scope>
    <source>
        <strain evidence="3">DSM 44202</strain>
    </source>
</reference>
<protein>
    <recommendedName>
        <fullName evidence="5">Beta-lactamase class A catalytic domain-containing protein</fullName>
    </recommendedName>
</protein>
<evidence type="ECO:0000313" key="4">
    <source>
        <dbReference type="Proteomes" id="UP000016943"/>
    </source>
</evidence>
<keyword evidence="2" id="KW-0812">Transmembrane</keyword>